<dbReference type="OrthoDB" id="424974at2759"/>
<evidence type="ECO:0000256" key="6">
    <source>
        <dbReference type="SAM" id="Phobius"/>
    </source>
</evidence>
<dbReference type="Pfam" id="PF01266">
    <property type="entry name" value="DAO"/>
    <property type="match status" value="1"/>
</dbReference>
<evidence type="ECO:0000313" key="9">
    <source>
        <dbReference type="Proteomes" id="UP000316726"/>
    </source>
</evidence>
<sequence>MNADSARLDSFYDVVIVGGGIMGACTAYSIARRFEEEGLGRRVMLCEQFSFGHKRGSSHGSSRIIRKSYHESFYVRMMGRAYMLWDEAQAEANCKVITRTGGLDFVLEGSEIETKLKESMKSAGVEFSVLDLKSLSDRFPGFSMPPGFVCIQSGDAGVVNASSACEMFRCLARRHGAITAENLTVESWTAAEVVDLTGKRLQGKLLRTSRGVVHASRIVCTAGAWTAKLLGRQNLTLDPINTTVVYWKTKEGSDPGVYQAEKNAPVFIVYADPKEPHGVLNAYGTPAIEYPGLIKFCLHSGSSCSPEDRLCIPNLQDIEEKLKDLTRTFLPHVDVENHVAAEACMYNNTRDENFILDVLSDNTVLGCGFSGHGFKFGPLIGELLCSLALDEEPEFSLEPFSARRFS</sequence>
<dbReference type="InterPro" id="IPR006076">
    <property type="entry name" value="FAD-dep_OxRdtase"/>
</dbReference>
<evidence type="ECO:0000256" key="2">
    <source>
        <dbReference type="ARBA" id="ARBA00010989"/>
    </source>
</evidence>
<keyword evidence="6" id="KW-0812">Transmembrane</keyword>
<reference evidence="8 9" key="1">
    <citation type="submission" date="2018-07" db="EMBL/GenBank/DDBJ databases">
        <title>The complete nuclear genome of the prasinophyte Chloropicon primus (CCMP1205).</title>
        <authorList>
            <person name="Pombert J.-F."/>
            <person name="Otis C."/>
            <person name="Turmel M."/>
            <person name="Lemieux C."/>
        </authorList>
    </citation>
    <scope>NUCLEOTIDE SEQUENCE [LARGE SCALE GENOMIC DNA]</scope>
    <source>
        <strain evidence="8 9">CCMP1205</strain>
    </source>
</reference>
<evidence type="ECO:0000256" key="1">
    <source>
        <dbReference type="ARBA" id="ARBA00001974"/>
    </source>
</evidence>
<dbReference type="Gene3D" id="3.30.9.10">
    <property type="entry name" value="D-Amino Acid Oxidase, subunit A, domain 2"/>
    <property type="match status" value="1"/>
</dbReference>
<protein>
    <submittedName>
        <fullName evidence="8">Peroxisomal sarcosine oxidase</fullName>
    </submittedName>
</protein>
<keyword evidence="3" id="KW-0285">Flavoprotein</keyword>
<dbReference type="Gene3D" id="3.50.50.60">
    <property type="entry name" value="FAD/NAD(P)-binding domain"/>
    <property type="match status" value="1"/>
</dbReference>
<evidence type="ECO:0000256" key="4">
    <source>
        <dbReference type="ARBA" id="ARBA00022827"/>
    </source>
</evidence>
<evidence type="ECO:0000256" key="5">
    <source>
        <dbReference type="ARBA" id="ARBA00023002"/>
    </source>
</evidence>
<dbReference type="SUPFAM" id="SSF54373">
    <property type="entry name" value="FAD-linked reductases, C-terminal domain"/>
    <property type="match status" value="1"/>
</dbReference>
<dbReference type="GO" id="GO:0008115">
    <property type="term" value="F:sarcosine oxidase activity"/>
    <property type="evidence" value="ECO:0007669"/>
    <property type="project" value="TreeGrafter"/>
</dbReference>
<comment type="similarity">
    <text evidence="2">Belongs to the MSOX/MTOX family.</text>
</comment>
<evidence type="ECO:0000256" key="3">
    <source>
        <dbReference type="ARBA" id="ARBA00022630"/>
    </source>
</evidence>
<dbReference type="InterPro" id="IPR036188">
    <property type="entry name" value="FAD/NAD-bd_sf"/>
</dbReference>
<feature type="domain" description="FAD dependent oxidoreductase" evidence="7">
    <location>
        <begin position="13"/>
        <end position="386"/>
    </location>
</feature>
<dbReference type="PANTHER" id="PTHR10961:SF7">
    <property type="entry name" value="FAD DEPENDENT OXIDOREDUCTASE DOMAIN-CONTAINING PROTEIN"/>
    <property type="match status" value="1"/>
</dbReference>
<dbReference type="InterPro" id="IPR045170">
    <property type="entry name" value="MTOX"/>
</dbReference>
<dbReference type="EMBL" id="CP031037">
    <property type="protein sequence ID" value="QDZ20776.1"/>
    <property type="molecule type" value="Genomic_DNA"/>
</dbReference>
<dbReference type="PANTHER" id="PTHR10961">
    <property type="entry name" value="PEROXISOMAL SARCOSINE OXIDASE"/>
    <property type="match status" value="1"/>
</dbReference>
<comment type="cofactor">
    <cofactor evidence="1">
        <name>FAD</name>
        <dbReference type="ChEBI" id="CHEBI:57692"/>
    </cofactor>
</comment>
<keyword evidence="4" id="KW-0274">FAD</keyword>
<organism evidence="8 9">
    <name type="scientific">Chloropicon primus</name>
    <dbReference type="NCBI Taxonomy" id="1764295"/>
    <lineage>
        <taxon>Eukaryota</taxon>
        <taxon>Viridiplantae</taxon>
        <taxon>Chlorophyta</taxon>
        <taxon>Chloropicophyceae</taxon>
        <taxon>Chloropicales</taxon>
        <taxon>Chloropicaceae</taxon>
        <taxon>Chloropicon</taxon>
    </lineage>
</organism>
<dbReference type="SUPFAM" id="SSF51905">
    <property type="entry name" value="FAD/NAD(P)-binding domain"/>
    <property type="match status" value="1"/>
</dbReference>
<proteinExistence type="inferred from homology"/>
<dbReference type="GO" id="GO:0050660">
    <property type="term" value="F:flavin adenine dinucleotide binding"/>
    <property type="evidence" value="ECO:0007669"/>
    <property type="project" value="InterPro"/>
</dbReference>
<gene>
    <name evidence="8" type="ORF">A3770_04p32940</name>
</gene>
<keyword evidence="5" id="KW-0560">Oxidoreductase</keyword>
<dbReference type="AlphaFoldDB" id="A0A5B8MJX9"/>
<evidence type="ECO:0000313" key="8">
    <source>
        <dbReference type="EMBL" id="QDZ20776.1"/>
    </source>
</evidence>
<keyword evidence="9" id="KW-1185">Reference proteome</keyword>
<keyword evidence="6" id="KW-1133">Transmembrane helix</keyword>
<dbReference type="Proteomes" id="UP000316726">
    <property type="component" value="Chromosome 4"/>
</dbReference>
<accession>A0A5B8MJX9</accession>
<keyword evidence="6" id="KW-0472">Membrane</keyword>
<name>A0A5B8MJX9_9CHLO</name>
<feature type="transmembrane region" description="Helical" evidence="6">
    <location>
        <begin position="12"/>
        <end position="31"/>
    </location>
</feature>
<dbReference type="STRING" id="1764295.A0A5B8MJX9"/>
<evidence type="ECO:0000259" key="7">
    <source>
        <dbReference type="Pfam" id="PF01266"/>
    </source>
</evidence>
<dbReference type="PROSITE" id="PS51257">
    <property type="entry name" value="PROKAR_LIPOPROTEIN"/>
    <property type="match status" value="1"/>
</dbReference>